<evidence type="ECO:0000256" key="1">
    <source>
        <dbReference type="SAM" id="MobiDB-lite"/>
    </source>
</evidence>
<feature type="non-terminal residue" evidence="2">
    <location>
        <position position="1"/>
    </location>
</feature>
<feature type="compositionally biased region" description="Polar residues" evidence="1">
    <location>
        <begin position="1"/>
        <end position="38"/>
    </location>
</feature>
<gene>
    <name evidence="2" type="primary">ORF21327</name>
</gene>
<evidence type="ECO:0000313" key="2">
    <source>
        <dbReference type="EMBL" id="CEK53832.1"/>
    </source>
</evidence>
<proteinExistence type="predicted"/>
<reference evidence="2" key="1">
    <citation type="submission" date="2014-12" db="EMBL/GenBank/DDBJ databases">
        <title>Insight into the proteome of Arion vulgaris.</title>
        <authorList>
            <person name="Aradska J."/>
            <person name="Bulat T."/>
            <person name="Smidak R."/>
            <person name="Sarate P."/>
            <person name="Gangsoo J."/>
            <person name="Sialana F."/>
            <person name="Bilban M."/>
            <person name="Lubec G."/>
        </authorList>
    </citation>
    <scope>NUCLEOTIDE SEQUENCE</scope>
    <source>
        <tissue evidence="2">Skin</tissue>
    </source>
</reference>
<accession>A0A0B6YBZ0</accession>
<protein>
    <submittedName>
        <fullName evidence="2">Uncharacterized protein</fullName>
    </submittedName>
</protein>
<sequence length="153" mass="16548">TISLLSATGTPNPQYRTSASQKRATSTKEPCMRKQSQPKAVKSTHHECVVKNNIDDYATNAVQKTSLKNVSAKDVHTVGHRKSEENTVCTTTLRTEQEPVSVLVVGSDSEDDSSDTLSDIDISNLRLPDVLKTVSADATDLVACTDDSLSQEL</sequence>
<dbReference type="EMBL" id="HACG01006967">
    <property type="protein sequence ID" value="CEK53832.1"/>
    <property type="molecule type" value="Transcribed_RNA"/>
</dbReference>
<feature type="region of interest" description="Disordered" evidence="1">
    <location>
        <begin position="1"/>
        <end position="45"/>
    </location>
</feature>
<feature type="non-terminal residue" evidence="2">
    <location>
        <position position="153"/>
    </location>
</feature>
<dbReference type="AlphaFoldDB" id="A0A0B6YBZ0"/>
<name>A0A0B6YBZ0_9EUPU</name>
<organism evidence="2">
    <name type="scientific">Arion vulgaris</name>
    <dbReference type="NCBI Taxonomy" id="1028688"/>
    <lineage>
        <taxon>Eukaryota</taxon>
        <taxon>Metazoa</taxon>
        <taxon>Spiralia</taxon>
        <taxon>Lophotrochozoa</taxon>
        <taxon>Mollusca</taxon>
        <taxon>Gastropoda</taxon>
        <taxon>Heterobranchia</taxon>
        <taxon>Euthyneura</taxon>
        <taxon>Panpulmonata</taxon>
        <taxon>Eupulmonata</taxon>
        <taxon>Stylommatophora</taxon>
        <taxon>Helicina</taxon>
        <taxon>Arionoidea</taxon>
        <taxon>Arionidae</taxon>
        <taxon>Arion</taxon>
    </lineage>
</organism>